<gene>
    <name evidence="2" type="ORF">WH47_09602</name>
</gene>
<keyword evidence="1" id="KW-0732">Signal</keyword>
<protein>
    <submittedName>
        <fullName evidence="2">Uncharacterized protein</fullName>
    </submittedName>
</protein>
<accession>A0A0L7RE07</accession>
<proteinExistence type="predicted"/>
<feature type="signal peptide" evidence="1">
    <location>
        <begin position="1"/>
        <end position="22"/>
    </location>
</feature>
<evidence type="ECO:0000256" key="1">
    <source>
        <dbReference type="SAM" id="SignalP"/>
    </source>
</evidence>
<dbReference type="EMBL" id="KQ414613">
    <property type="protein sequence ID" value="KOC69045.1"/>
    <property type="molecule type" value="Genomic_DNA"/>
</dbReference>
<organism evidence="2 3">
    <name type="scientific">Habropoda laboriosa</name>
    <dbReference type="NCBI Taxonomy" id="597456"/>
    <lineage>
        <taxon>Eukaryota</taxon>
        <taxon>Metazoa</taxon>
        <taxon>Ecdysozoa</taxon>
        <taxon>Arthropoda</taxon>
        <taxon>Hexapoda</taxon>
        <taxon>Insecta</taxon>
        <taxon>Pterygota</taxon>
        <taxon>Neoptera</taxon>
        <taxon>Endopterygota</taxon>
        <taxon>Hymenoptera</taxon>
        <taxon>Apocrita</taxon>
        <taxon>Aculeata</taxon>
        <taxon>Apoidea</taxon>
        <taxon>Anthophila</taxon>
        <taxon>Apidae</taxon>
        <taxon>Habropoda</taxon>
    </lineage>
</organism>
<feature type="chain" id="PRO_5005575269" evidence="1">
    <location>
        <begin position="23"/>
        <end position="99"/>
    </location>
</feature>
<dbReference type="OrthoDB" id="6057829at2759"/>
<evidence type="ECO:0000313" key="3">
    <source>
        <dbReference type="Proteomes" id="UP000053825"/>
    </source>
</evidence>
<keyword evidence="3" id="KW-1185">Reference proteome</keyword>
<dbReference type="AlphaFoldDB" id="A0A0L7RE07"/>
<reference evidence="2 3" key="1">
    <citation type="submission" date="2015-07" db="EMBL/GenBank/DDBJ databases">
        <title>The genome of Habropoda laboriosa.</title>
        <authorList>
            <person name="Pan H."/>
            <person name="Kapheim K."/>
        </authorList>
    </citation>
    <scope>NUCLEOTIDE SEQUENCE [LARGE SCALE GENOMIC DNA]</scope>
    <source>
        <strain evidence="2">0110345459</strain>
    </source>
</reference>
<evidence type="ECO:0000313" key="2">
    <source>
        <dbReference type="EMBL" id="KOC69045.1"/>
    </source>
</evidence>
<name>A0A0L7RE07_9HYME</name>
<sequence>MARWSTVLSGVFLALTMVLSLGKLLMLATGNGNNGDVTEADQWLAEIGLKQYRPLFRKKGQNSFRNVANSIASFVTGSIVHMARPSDVHMSIFINTRIF</sequence>
<dbReference type="Proteomes" id="UP000053825">
    <property type="component" value="Unassembled WGS sequence"/>
</dbReference>